<gene>
    <name evidence="2" type="ordered locus">Bresu_0700</name>
</gene>
<keyword evidence="3" id="KW-1185">Reference proteome</keyword>
<dbReference type="EMBL" id="CP002102">
    <property type="protein sequence ID" value="ADL00015.1"/>
    <property type="molecule type" value="Genomic_DNA"/>
</dbReference>
<dbReference type="eggNOG" id="ENOG5033J5Q">
    <property type="taxonomic scope" value="Bacteria"/>
</dbReference>
<keyword evidence="1" id="KW-1133">Transmembrane helix</keyword>
<protein>
    <recommendedName>
        <fullName evidence="4">DUF1453 domain-containing protein</fullName>
    </recommendedName>
</protein>
<proteinExistence type="predicted"/>
<feature type="transmembrane region" description="Helical" evidence="1">
    <location>
        <begin position="6"/>
        <end position="21"/>
    </location>
</feature>
<organism evidence="2 3">
    <name type="scientific">Brevundimonas subvibrioides (strain ATCC 15264 / DSM 4735 / LMG 14903 / NBRC 16000 / CB 81)</name>
    <name type="common">Caulobacter subvibrioides</name>
    <dbReference type="NCBI Taxonomy" id="633149"/>
    <lineage>
        <taxon>Bacteria</taxon>
        <taxon>Pseudomonadati</taxon>
        <taxon>Pseudomonadota</taxon>
        <taxon>Alphaproteobacteria</taxon>
        <taxon>Caulobacterales</taxon>
        <taxon>Caulobacteraceae</taxon>
        <taxon>Brevundimonas</taxon>
    </lineage>
</organism>
<feature type="transmembrane region" description="Helical" evidence="1">
    <location>
        <begin position="133"/>
        <end position="153"/>
    </location>
</feature>
<name>D9QLT1_BRESC</name>
<feature type="transmembrane region" description="Helical" evidence="1">
    <location>
        <begin position="103"/>
        <end position="121"/>
    </location>
</feature>
<dbReference type="InParanoid" id="D9QLT1"/>
<dbReference type="STRING" id="633149.Bresu_0700"/>
<evidence type="ECO:0008006" key="4">
    <source>
        <dbReference type="Google" id="ProtNLM"/>
    </source>
</evidence>
<dbReference type="Proteomes" id="UP000002696">
    <property type="component" value="Chromosome"/>
</dbReference>
<dbReference type="AlphaFoldDB" id="D9QLT1"/>
<keyword evidence="1" id="KW-0812">Transmembrane</keyword>
<dbReference type="HOGENOM" id="CLU_1419065_0_0_5"/>
<dbReference type="InterPro" id="IPR058247">
    <property type="entry name" value="DUF1453"/>
</dbReference>
<dbReference type="Pfam" id="PF07301">
    <property type="entry name" value="DUF1453"/>
    <property type="match status" value="1"/>
</dbReference>
<dbReference type="BioCyc" id="BSUB633149:G1GM8-701-MONOMER"/>
<reference evidence="3" key="1">
    <citation type="journal article" date="2011" name="J. Bacteriol.">
        <title>Genome sequences of eight morphologically diverse alphaproteobacteria.</title>
        <authorList>
            <consortium name="US DOE Joint Genome Institute"/>
            <person name="Brown P.J."/>
            <person name="Kysela D.T."/>
            <person name="Buechlein A."/>
            <person name="Hemmerich C."/>
            <person name="Brun Y.V."/>
        </authorList>
    </citation>
    <scope>NUCLEOTIDE SEQUENCE [LARGE SCALE GENOMIC DNA]</scope>
    <source>
        <strain evidence="3">ATCC 15264 / DSM 4735 / LMG 14903 / NBRC 16000 / CB 81</strain>
    </source>
</reference>
<accession>D9QLT1</accession>
<dbReference type="RefSeq" id="WP_013268118.1">
    <property type="nucleotide sequence ID" value="NC_014375.1"/>
</dbReference>
<evidence type="ECO:0000313" key="3">
    <source>
        <dbReference type="Proteomes" id="UP000002696"/>
    </source>
</evidence>
<feature type="transmembrane region" description="Helical" evidence="1">
    <location>
        <begin position="33"/>
        <end position="53"/>
    </location>
</feature>
<evidence type="ECO:0000313" key="2">
    <source>
        <dbReference type="EMBL" id="ADL00015.1"/>
    </source>
</evidence>
<sequence length="180" mass="19046">MTPQQYGPLIGIGIALVIILLRNQKPRPLRIQYMWVAPVLVALGIGFGLWGMSQAPGAGHAAFGPGAWAILAGGVILGAAAGYQRGRMTTIERTPEGGLQAQASPLGIILIVALIASRSLLRPWLETHAGAWHLNALAVQDAFLLFAAAMVIVQRVEMVIRARRILAGKPDDHVEAAPAV</sequence>
<dbReference type="OrthoDB" id="7204434at2"/>
<dbReference type="KEGG" id="bsb:Bresu_0700"/>
<keyword evidence="1" id="KW-0472">Membrane</keyword>
<evidence type="ECO:0000256" key="1">
    <source>
        <dbReference type="SAM" id="Phobius"/>
    </source>
</evidence>
<feature type="transmembrane region" description="Helical" evidence="1">
    <location>
        <begin position="65"/>
        <end position="83"/>
    </location>
</feature>